<feature type="compositionally biased region" description="Pro residues" evidence="9">
    <location>
        <begin position="202"/>
        <end position="215"/>
    </location>
</feature>
<protein>
    <recommendedName>
        <fullName evidence="10">SOSEKI DIX-like domain-containing protein</fullName>
    </recommendedName>
</protein>
<dbReference type="AlphaFoldDB" id="A0AAV3QNS6"/>
<evidence type="ECO:0000256" key="7">
    <source>
        <dbReference type="ARBA" id="ARBA00024211"/>
    </source>
</evidence>
<dbReference type="PANTHER" id="PTHR31083:SF18">
    <property type="entry name" value="PROTEIN SOSEKI 2"/>
    <property type="match status" value="1"/>
</dbReference>
<comment type="similarity">
    <text evidence="7">Belongs to the SOSEKI family.</text>
</comment>
<keyword evidence="2" id="KW-0217">Developmental protein</keyword>
<keyword evidence="6" id="KW-0131">Cell cycle</keyword>
<feature type="region of interest" description="Disordered" evidence="9">
    <location>
        <begin position="394"/>
        <end position="424"/>
    </location>
</feature>
<comment type="subcellular location">
    <subcellularLocation>
        <location evidence="1">Cell membrane</location>
        <topology evidence="1">Peripheral membrane protein</topology>
        <orientation evidence="1">Cytoplasmic side</orientation>
    </subcellularLocation>
</comment>
<accession>A0AAV3QNS6</accession>
<feature type="domain" description="SOSEKI DIX-like" evidence="10">
    <location>
        <begin position="37"/>
        <end position="125"/>
    </location>
</feature>
<evidence type="ECO:0000256" key="3">
    <source>
        <dbReference type="ARBA" id="ARBA00022475"/>
    </source>
</evidence>
<feature type="compositionally biased region" description="Polar residues" evidence="9">
    <location>
        <begin position="147"/>
        <end position="160"/>
    </location>
</feature>
<dbReference type="Pfam" id="PF06136">
    <property type="entry name" value="SOK"/>
    <property type="match status" value="1"/>
</dbReference>
<dbReference type="GO" id="GO:2000067">
    <property type="term" value="P:regulation of root morphogenesis"/>
    <property type="evidence" value="ECO:0007669"/>
    <property type="project" value="UniProtKB-ARBA"/>
</dbReference>
<feature type="region of interest" description="Disordered" evidence="9">
    <location>
        <begin position="132"/>
        <end position="242"/>
    </location>
</feature>
<name>A0AAV3QNS6_LITER</name>
<dbReference type="GO" id="GO:0051258">
    <property type="term" value="P:protein polymerization"/>
    <property type="evidence" value="ECO:0007669"/>
    <property type="project" value="UniProtKB-ARBA"/>
</dbReference>
<evidence type="ECO:0000256" key="4">
    <source>
        <dbReference type="ARBA" id="ARBA00022618"/>
    </source>
</evidence>
<evidence type="ECO:0000256" key="6">
    <source>
        <dbReference type="ARBA" id="ARBA00023306"/>
    </source>
</evidence>
<evidence type="ECO:0000259" key="10">
    <source>
        <dbReference type="Pfam" id="PF06136"/>
    </source>
</evidence>
<evidence type="ECO:0000256" key="1">
    <source>
        <dbReference type="ARBA" id="ARBA00004413"/>
    </source>
</evidence>
<dbReference type="PIRSF" id="PIRSF031043">
    <property type="entry name" value="UCP031043"/>
    <property type="match status" value="1"/>
</dbReference>
<comment type="caution">
    <text evidence="11">The sequence shown here is derived from an EMBL/GenBank/DDBJ whole genome shotgun (WGS) entry which is preliminary data.</text>
</comment>
<feature type="compositionally biased region" description="Acidic residues" evidence="9">
    <location>
        <begin position="163"/>
        <end position="175"/>
    </location>
</feature>
<feature type="region of interest" description="Disordered" evidence="9">
    <location>
        <begin position="1"/>
        <end position="22"/>
    </location>
</feature>
<evidence type="ECO:0000256" key="5">
    <source>
        <dbReference type="ARBA" id="ARBA00023136"/>
    </source>
</evidence>
<dbReference type="GO" id="GO:0051302">
    <property type="term" value="P:regulation of cell division"/>
    <property type="evidence" value="ECO:0007669"/>
    <property type="project" value="UniProtKB-ARBA"/>
</dbReference>
<keyword evidence="3" id="KW-1003">Cell membrane</keyword>
<dbReference type="Proteomes" id="UP001454036">
    <property type="component" value="Unassembled WGS sequence"/>
</dbReference>
<dbReference type="GO" id="GO:0090708">
    <property type="term" value="P:specification of plant organ axis polarity"/>
    <property type="evidence" value="ECO:0007669"/>
    <property type="project" value="UniProtKB-ARBA"/>
</dbReference>
<evidence type="ECO:0000313" key="12">
    <source>
        <dbReference type="Proteomes" id="UP001454036"/>
    </source>
</evidence>
<gene>
    <name evidence="11" type="ORF">LIER_39744</name>
</gene>
<reference evidence="11 12" key="1">
    <citation type="submission" date="2024-01" db="EMBL/GenBank/DDBJ databases">
        <title>The complete chloroplast genome sequence of Lithospermum erythrorhizon: insights into the phylogenetic relationship among Boraginaceae species and the maternal lineages of purple gromwells.</title>
        <authorList>
            <person name="Okada T."/>
            <person name="Watanabe K."/>
        </authorList>
    </citation>
    <scope>NUCLEOTIDE SEQUENCE [LARGE SCALE GENOMIC DNA]</scope>
</reference>
<evidence type="ECO:0000256" key="2">
    <source>
        <dbReference type="ARBA" id="ARBA00022473"/>
    </source>
</evidence>
<evidence type="ECO:0000256" key="8">
    <source>
        <dbReference type="ARBA" id="ARBA00046534"/>
    </source>
</evidence>
<dbReference type="InterPro" id="IPR048351">
    <property type="entry name" value="SOK_DIX"/>
</dbReference>
<dbReference type="PANTHER" id="PTHR31083">
    <property type="entry name" value="UPSTREAM OF FLC PROTEIN (DUF966)"/>
    <property type="match status" value="1"/>
</dbReference>
<dbReference type="InterPro" id="IPR010369">
    <property type="entry name" value="SOK"/>
</dbReference>
<keyword evidence="5" id="KW-0472">Membrane</keyword>
<dbReference type="EMBL" id="BAABME010021795">
    <property type="protein sequence ID" value="GAA0164238.1"/>
    <property type="molecule type" value="Genomic_DNA"/>
</dbReference>
<organism evidence="11 12">
    <name type="scientific">Lithospermum erythrorhizon</name>
    <name type="common">Purple gromwell</name>
    <name type="synonym">Lithospermum officinale var. erythrorhizon</name>
    <dbReference type="NCBI Taxonomy" id="34254"/>
    <lineage>
        <taxon>Eukaryota</taxon>
        <taxon>Viridiplantae</taxon>
        <taxon>Streptophyta</taxon>
        <taxon>Embryophyta</taxon>
        <taxon>Tracheophyta</taxon>
        <taxon>Spermatophyta</taxon>
        <taxon>Magnoliopsida</taxon>
        <taxon>eudicotyledons</taxon>
        <taxon>Gunneridae</taxon>
        <taxon>Pentapetalae</taxon>
        <taxon>asterids</taxon>
        <taxon>lamiids</taxon>
        <taxon>Boraginales</taxon>
        <taxon>Boraginaceae</taxon>
        <taxon>Boraginoideae</taxon>
        <taxon>Lithospermeae</taxon>
        <taxon>Lithospermum</taxon>
    </lineage>
</organism>
<keyword evidence="12" id="KW-1185">Reference proteome</keyword>
<dbReference type="GO" id="GO:0051301">
    <property type="term" value="P:cell division"/>
    <property type="evidence" value="ECO:0007669"/>
    <property type="project" value="UniProtKB-KW"/>
</dbReference>
<comment type="subunit">
    <text evidence="8">Homodimer. Forms long polymer filaments with other SOKs proteins polymers (e.g. SOK1, SOK2, SOK3 and SOK4) crucial for polar localization and biological activity. Binds to ANGUSTIFOLIA (AN).</text>
</comment>
<sequence>MEATIGRNSRQEMTNNPDRSKLCGQRGRIVRPSFRKVQVIYYLSRNGQLEHPHYMEVTHLSNQPFRLKDVLDRLTFLRGKGMPSLYSWSCKRGYKNGYVWYDLAENDEIYPSDGVEYVLKGSELLEDAENAQKFQPGRHQPKHKTTSTKINSSQPENITQLYIEEDDENDEEEEYEVKNGYTTSTTPHSRCSIGVSTDELDLPPPPPPPQPPSPPSTTSSSTPSDKASRVFEDGDSVAPTGSLLSRNSVLLQLISCGGSTSFRGTKHVQELGPKTIGTTKNVEELVSITRGTKNVQELVPIISRGSTKHDHQELVQMTIGRGNMGCRKSNSSVLHKGVLCKAAAAKEAEEEAAEIMCLSENPRFGSCGVEEREYFSGTIVEEIATEERVQVEQTLKKSSSYNQERSSKTGFGETEEDAMKTEKPVIKAKCLPRMNCSGKQSK</sequence>
<evidence type="ECO:0000313" key="11">
    <source>
        <dbReference type="EMBL" id="GAA0164238.1"/>
    </source>
</evidence>
<keyword evidence="4" id="KW-0132">Cell division</keyword>
<feature type="compositionally biased region" description="Polar residues" evidence="9">
    <location>
        <begin position="180"/>
        <end position="189"/>
    </location>
</feature>
<feature type="compositionally biased region" description="Polar residues" evidence="9">
    <location>
        <begin position="1"/>
        <end position="17"/>
    </location>
</feature>
<dbReference type="GO" id="GO:0005886">
    <property type="term" value="C:plasma membrane"/>
    <property type="evidence" value="ECO:0007669"/>
    <property type="project" value="UniProtKB-SubCell"/>
</dbReference>
<dbReference type="InterPro" id="IPR021182">
    <property type="entry name" value="SOK_magnoliopsida"/>
</dbReference>
<feature type="compositionally biased region" description="Polar residues" evidence="9">
    <location>
        <begin position="394"/>
        <end position="404"/>
    </location>
</feature>
<evidence type="ECO:0000256" key="9">
    <source>
        <dbReference type="SAM" id="MobiDB-lite"/>
    </source>
</evidence>
<proteinExistence type="inferred from homology"/>